<dbReference type="Proteomes" id="UP000003379">
    <property type="component" value="Unassembled WGS sequence"/>
</dbReference>
<dbReference type="HOGENOM" id="CLU_2539584_0_0_9"/>
<comment type="caution">
    <text evidence="3">The sequence shown here is derived from an EMBL/GenBank/DDBJ whole genome shotgun (WGS) entry which is preliminary data.</text>
</comment>
<dbReference type="RefSeq" id="WP_009525773.1">
    <property type="nucleotide sequence ID" value="NZ_JBQMYZ010000036.1"/>
</dbReference>
<name>G9WZE3_9FIRM</name>
<dbReference type="EMBL" id="AFZE01000007">
    <property type="protein sequence ID" value="EHL15969.1"/>
    <property type="molecule type" value="Genomic_DNA"/>
</dbReference>
<proteinExistence type="predicted"/>
<evidence type="ECO:0000256" key="1">
    <source>
        <dbReference type="SAM" id="Phobius"/>
    </source>
</evidence>
<reference evidence="3 5" key="1">
    <citation type="submission" date="2011-08" db="EMBL/GenBank/DDBJ databases">
        <title>The Genome Sequence of Eubacteriaceae bacterium ACC19a.</title>
        <authorList>
            <consortium name="The Broad Institute Genome Sequencing Platform"/>
            <person name="Earl A."/>
            <person name="Ward D."/>
            <person name="Feldgarden M."/>
            <person name="Gevers D."/>
            <person name="Sizova M."/>
            <person name="Hazen A."/>
            <person name="Epstein S."/>
            <person name="Young S.K."/>
            <person name="Zeng Q."/>
            <person name="Gargeya S."/>
            <person name="Fitzgerald M."/>
            <person name="Haas B."/>
            <person name="Abouelleil A."/>
            <person name="Alvarado L."/>
            <person name="Arachchi H.M."/>
            <person name="Berlin A."/>
            <person name="Brown A."/>
            <person name="Chapman S.B."/>
            <person name="Chen Z."/>
            <person name="Dunbar C."/>
            <person name="Freedman E."/>
            <person name="Gearin G."/>
            <person name="Gellesch M."/>
            <person name="Goldberg J."/>
            <person name="Griggs A."/>
            <person name="Gujja S."/>
            <person name="Heiman D."/>
            <person name="Howarth C."/>
            <person name="Larson L."/>
            <person name="Lui A."/>
            <person name="MacDonald P.J.P."/>
            <person name="Montmayeur A."/>
            <person name="Murphy C."/>
            <person name="Neiman D."/>
            <person name="Pearson M."/>
            <person name="Priest M."/>
            <person name="Roberts A."/>
            <person name="Saif S."/>
            <person name="Shea T."/>
            <person name="Shenoy N."/>
            <person name="Sisk P."/>
            <person name="Stolte C."/>
            <person name="Sykes S."/>
            <person name="Wortman J."/>
            <person name="Nusbaum C."/>
            <person name="Birren B."/>
        </authorList>
    </citation>
    <scope>NUCLEOTIDE SEQUENCE [LARGE SCALE GENOMIC DNA]</scope>
    <source>
        <strain evidence="3 5">ACC19a</strain>
    </source>
</reference>
<accession>G9WZE3</accession>
<dbReference type="BioCyc" id="EBAC796937-HMP:GMGH-1549-MONOMER"/>
<keyword evidence="1" id="KW-1133">Transmembrane helix</keyword>
<organism evidence="3 5">
    <name type="scientific">Peptoanaerobacter stomatis</name>
    <dbReference type="NCBI Taxonomy" id="796937"/>
    <lineage>
        <taxon>Bacteria</taxon>
        <taxon>Bacillati</taxon>
        <taxon>Bacillota</taxon>
        <taxon>Clostridia</taxon>
        <taxon>Peptostreptococcales</taxon>
        <taxon>Filifactoraceae</taxon>
        <taxon>Peptoanaerobacter</taxon>
    </lineage>
</organism>
<evidence type="ECO:0000313" key="3">
    <source>
        <dbReference type="EMBL" id="EHL15969.1"/>
    </source>
</evidence>
<keyword evidence="1" id="KW-0472">Membrane</keyword>
<protein>
    <submittedName>
        <fullName evidence="3">Uncharacterized protein</fullName>
    </submittedName>
</protein>
<evidence type="ECO:0000313" key="2">
    <source>
        <dbReference type="EMBL" id="EHL15823.1"/>
    </source>
</evidence>
<gene>
    <name evidence="2" type="ORF">HMPREF9628_00746</name>
    <name evidence="3" type="ORF">HMPREF9629_01544</name>
</gene>
<dbReference type="AlphaFoldDB" id="G9WZE3"/>
<dbReference type="EMBL" id="AFZG01000085">
    <property type="protein sequence ID" value="EHL15823.1"/>
    <property type="molecule type" value="Genomic_DNA"/>
</dbReference>
<dbReference type="STRING" id="796937.HMPREF9630_00870"/>
<accession>G9XFT0</accession>
<feature type="transmembrane region" description="Helical" evidence="1">
    <location>
        <begin position="55"/>
        <end position="74"/>
    </location>
</feature>
<evidence type="ECO:0000313" key="4">
    <source>
        <dbReference type="Proteomes" id="UP000003379"/>
    </source>
</evidence>
<sequence>MIFDYLLNNKGEIGAKIMITAILLVIFSFTAPNLFRVRIDGVSFYENYYYSLVRSLSWFVFVIMLFFLGFAIFLRGRKNEDDK</sequence>
<feature type="transmembrane region" description="Helical" evidence="1">
    <location>
        <begin position="17"/>
        <end position="35"/>
    </location>
</feature>
<keyword evidence="1" id="KW-0812">Transmembrane</keyword>
<evidence type="ECO:0000313" key="5">
    <source>
        <dbReference type="Proteomes" id="UP000006437"/>
    </source>
</evidence>
<reference evidence="2 4" key="2">
    <citation type="submission" date="2011-08" db="EMBL/GenBank/DDBJ databases">
        <title>The Genome Sequence of Eubacteriaceae bacterium CM5.</title>
        <authorList>
            <consortium name="The Broad Institute Genome Sequencing Platform"/>
            <person name="Earl A."/>
            <person name="Ward D."/>
            <person name="Feldgarden M."/>
            <person name="Gevers D."/>
            <person name="Sizova M."/>
            <person name="Hazen A."/>
            <person name="Epstein S."/>
            <person name="Young S.K."/>
            <person name="Zeng Q."/>
            <person name="Gargeya S."/>
            <person name="Fitzgerald M."/>
            <person name="Haas B."/>
            <person name="Abouelleil A."/>
            <person name="Alvarado L."/>
            <person name="Arachchi H.M."/>
            <person name="Berlin A."/>
            <person name="Brown A."/>
            <person name="Chapman S.B."/>
            <person name="Chen Z."/>
            <person name="Dunbar C."/>
            <person name="Freedman E."/>
            <person name="Gearin G."/>
            <person name="Gellesch M."/>
            <person name="Goldberg J."/>
            <person name="Griggs A."/>
            <person name="Gujja S."/>
            <person name="Heiman D."/>
            <person name="Howarth C."/>
            <person name="Larson L."/>
            <person name="Lui A."/>
            <person name="MacDonald P.J.P."/>
            <person name="Montmayeur A."/>
            <person name="Murphy C."/>
            <person name="Neiman D."/>
            <person name="Pearson M."/>
            <person name="Priest M."/>
            <person name="Roberts A."/>
            <person name="Saif S."/>
            <person name="Shea T."/>
            <person name="Shenoy N."/>
            <person name="Sisk P."/>
            <person name="Stolte C."/>
            <person name="Sykes S."/>
            <person name="Wortman J."/>
            <person name="Nusbaum C."/>
            <person name="Birren B."/>
        </authorList>
    </citation>
    <scope>NUCLEOTIDE SEQUENCE [LARGE SCALE GENOMIC DNA]</scope>
    <source>
        <strain evidence="2 4">CM5</strain>
    </source>
</reference>
<dbReference type="Proteomes" id="UP000006437">
    <property type="component" value="Unassembled WGS sequence"/>
</dbReference>